<gene>
    <name evidence="1" type="ORF">M422DRAFT_191005</name>
</gene>
<accession>A0A0C9UPT7</accession>
<dbReference type="OrthoDB" id="3236156at2759"/>
<dbReference type="AlphaFoldDB" id="A0A0C9UPT7"/>
<dbReference type="EMBL" id="KN837335">
    <property type="protein sequence ID" value="KIJ27461.1"/>
    <property type="molecule type" value="Genomic_DNA"/>
</dbReference>
<name>A0A0C9UPT7_SPHS4</name>
<evidence type="ECO:0000313" key="2">
    <source>
        <dbReference type="Proteomes" id="UP000054279"/>
    </source>
</evidence>
<reference evidence="1 2" key="1">
    <citation type="submission" date="2014-06" db="EMBL/GenBank/DDBJ databases">
        <title>Evolutionary Origins and Diversification of the Mycorrhizal Mutualists.</title>
        <authorList>
            <consortium name="DOE Joint Genome Institute"/>
            <consortium name="Mycorrhizal Genomics Consortium"/>
            <person name="Kohler A."/>
            <person name="Kuo A."/>
            <person name="Nagy L.G."/>
            <person name="Floudas D."/>
            <person name="Copeland A."/>
            <person name="Barry K.W."/>
            <person name="Cichocki N."/>
            <person name="Veneault-Fourrey C."/>
            <person name="LaButti K."/>
            <person name="Lindquist E.A."/>
            <person name="Lipzen A."/>
            <person name="Lundell T."/>
            <person name="Morin E."/>
            <person name="Murat C."/>
            <person name="Riley R."/>
            <person name="Ohm R."/>
            <person name="Sun H."/>
            <person name="Tunlid A."/>
            <person name="Henrissat B."/>
            <person name="Grigoriev I.V."/>
            <person name="Hibbett D.S."/>
            <person name="Martin F."/>
        </authorList>
    </citation>
    <scope>NUCLEOTIDE SEQUENCE [LARGE SCALE GENOMIC DNA]</scope>
    <source>
        <strain evidence="1 2">SS14</strain>
    </source>
</reference>
<organism evidence="1 2">
    <name type="scientific">Sphaerobolus stellatus (strain SS14)</name>
    <dbReference type="NCBI Taxonomy" id="990650"/>
    <lineage>
        <taxon>Eukaryota</taxon>
        <taxon>Fungi</taxon>
        <taxon>Dikarya</taxon>
        <taxon>Basidiomycota</taxon>
        <taxon>Agaricomycotina</taxon>
        <taxon>Agaricomycetes</taxon>
        <taxon>Phallomycetidae</taxon>
        <taxon>Geastrales</taxon>
        <taxon>Sphaerobolaceae</taxon>
        <taxon>Sphaerobolus</taxon>
    </lineage>
</organism>
<feature type="non-terminal residue" evidence="1">
    <location>
        <position position="1"/>
    </location>
</feature>
<sequence>FICLAGCCMHKELNTAKGGAVAMAKFWQENNLVGPLMLPNKGGVAAIAGGIEPASPSQGGGIKVAGIAGAIFAHRDDKKGEQDAINVAFEAKFGYPLAFPKTNSTHYQSYCDAGADLILHLTFYQNYIELMKDRKDSRTLNNMEKNLQMALQDIPTLHELYVLALFSAVISWPYMLIVHGEGQEDQNILDMGPIHAKFAAYMQSIIADPMIILTPGADFRVSSLDGQPWMRVNVMFAVWQLVHTLLHLPGLTIAFFNGALETWERFTEEFAPGGLISSMSPKQRKLAWMPPTNDVNEGALGARRVIKRSYPKSTELTLNARQRYK</sequence>
<dbReference type="Proteomes" id="UP000054279">
    <property type="component" value="Unassembled WGS sequence"/>
</dbReference>
<dbReference type="HOGENOM" id="CLU_006824_2_0_1"/>
<keyword evidence="2" id="KW-1185">Reference proteome</keyword>
<proteinExistence type="predicted"/>
<evidence type="ECO:0000313" key="1">
    <source>
        <dbReference type="EMBL" id="KIJ27461.1"/>
    </source>
</evidence>
<protein>
    <submittedName>
        <fullName evidence="1">Uncharacterized protein</fullName>
    </submittedName>
</protein>